<dbReference type="WBParaSite" id="PS1159_v2.g11466.t2">
    <property type="protein sequence ID" value="PS1159_v2.g11466.t2"/>
    <property type="gene ID" value="PS1159_v2.g11466"/>
</dbReference>
<proteinExistence type="predicted"/>
<evidence type="ECO:0000313" key="2">
    <source>
        <dbReference type="WBParaSite" id="PS1159_v2.g11466.t2"/>
    </source>
</evidence>
<dbReference type="Proteomes" id="UP000887580">
    <property type="component" value="Unplaced"/>
</dbReference>
<name>A0AC35EYW6_9BILA</name>
<reference evidence="2" key="1">
    <citation type="submission" date="2022-11" db="UniProtKB">
        <authorList>
            <consortium name="WormBaseParasite"/>
        </authorList>
    </citation>
    <scope>IDENTIFICATION</scope>
</reference>
<sequence>MSKLGDILQENGHQVIVYQPDHDGIRNHNPLKARHYTRINNKTVIYPIETEKQFLKHMWEEKADDLIITARTMEFVEGIFIDACKNQLDDVEALEYLKSQNFDLGIAESFDNCGFGILHAIGLKKIITVFTMPFPDNLSSKLGLGRSESYVPSLIGGTDVEMGIYGRFQNLYRLWHTDSMNILGPHCGIEKVVQNKIDPKFTTANAIAQSSFIFINSEEHLDFPRPITPKIVFIGGFNLDLHHKESEELNALVADAKDGFVFLSFGSVAQSFMMPLKMKQEILKTFKKFPNIKFLWKYENETDNIADGFSNVITKPWFNQQAIFEI</sequence>
<organism evidence="1 2">
    <name type="scientific">Panagrolaimus sp. PS1159</name>
    <dbReference type="NCBI Taxonomy" id="55785"/>
    <lineage>
        <taxon>Eukaryota</taxon>
        <taxon>Metazoa</taxon>
        <taxon>Ecdysozoa</taxon>
        <taxon>Nematoda</taxon>
        <taxon>Chromadorea</taxon>
        <taxon>Rhabditida</taxon>
        <taxon>Tylenchina</taxon>
        <taxon>Panagrolaimomorpha</taxon>
        <taxon>Panagrolaimoidea</taxon>
        <taxon>Panagrolaimidae</taxon>
        <taxon>Panagrolaimus</taxon>
    </lineage>
</organism>
<protein>
    <submittedName>
        <fullName evidence="2">Glucuronosyltransferase</fullName>
    </submittedName>
</protein>
<evidence type="ECO:0000313" key="1">
    <source>
        <dbReference type="Proteomes" id="UP000887580"/>
    </source>
</evidence>
<accession>A0AC35EYW6</accession>